<evidence type="ECO:0000256" key="2">
    <source>
        <dbReference type="SAM" id="Phobius"/>
    </source>
</evidence>
<dbReference type="AlphaFoldDB" id="A0A6A5P366"/>
<dbReference type="InterPro" id="IPR008978">
    <property type="entry name" value="HSP20-like_chaperone"/>
</dbReference>
<comment type="caution">
    <text evidence="3">The sequence shown here is derived from an EMBL/GenBank/DDBJ whole genome shotgun (WGS) entry which is preliminary data.</text>
</comment>
<dbReference type="OrthoDB" id="1431247at2759"/>
<accession>A0A6A5P366</accession>
<feature type="compositionally biased region" description="Basic and acidic residues" evidence="1">
    <location>
        <begin position="127"/>
        <end position="138"/>
    </location>
</feature>
<dbReference type="CDD" id="cd00298">
    <property type="entry name" value="ACD_sHsps_p23-like"/>
    <property type="match status" value="1"/>
</dbReference>
<reference evidence="4" key="1">
    <citation type="journal article" date="2020" name="Nat. Commun.">
        <title>Genome sequence of the cluster root forming white lupin.</title>
        <authorList>
            <person name="Hufnagel B."/>
            <person name="Marques A."/>
            <person name="Soriano A."/>
            <person name="Marques L."/>
            <person name="Divol F."/>
            <person name="Doumas P."/>
            <person name="Sallet E."/>
            <person name="Mancinotti D."/>
            <person name="Carrere S."/>
            <person name="Marande W."/>
            <person name="Arribat S."/>
            <person name="Keller J."/>
            <person name="Huneau C."/>
            <person name="Blein T."/>
            <person name="Aime D."/>
            <person name="Laguerre M."/>
            <person name="Taylor J."/>
            <person name="Schubert V."/>
            <person name="Nelson M."/>
            <person name="Geu-Flores F."/>
            <person name="Crespi M."/>
            <person name="Gallardo-Guerrero K."/>
            <person name="Delaux P.-M."/>
            <person name="Salse J."/>
            <person name="Berges H."/>
            <person name="Guyot R."/>
            <person name="Gouzy J."/>
            <person name="Peret B."/>
        </authorList>
    </citation>
    <scope>NUCLEOTIDE SEQUENCE [LARGE SCALE GENOMIC DNA]</scope>
    <source>
        <strain evidence="4">cv. Amiga</strain>
    </source>
</reference>
<feature type="region of interest" description="Disordered" evidence="1">
    <location>
        <begin position="107"/>
        <end position="301"/>
    </location>
</feature>
<dbReference type="Proteomes" id="UP000447434">
    <property type="component" value="Chromosome 18"/>
</dbReference>
<feature type="transmembrane region" description="Helical" evidence="2">
    <location>
        <begin position="332"/>
        <end position="352"/>
    </location>
</feature>
<feature type="compositionally biased region" description="Basic and acidic residues" evidence="1">
    <location>
        <begin position="207"/>
        <end position="223"/>
    </location>
</feature>
<evidence type="ECO:0000313" key="3">
    <source>
        <dbReference type="EMBL" id="KAE9594010.1"/>
    </source>
</evidence>
<keyword evidence="4" id="KW-1185">Reference proteome</keyword>
<feature type="compositionally biased region" description="Basic and acidic residues" evidence="1">
    <location>
        <begin position="145"/>
        <end position="187"/>
    </location>
</feature>
<keyword evidence="2" id="KW-0812">Transmembrane</keyword>
<evidence type="ECO:0000313" key="4">
    <source>
        <dbReference type="Proteomes" id="UP000447434"/>
    </source>
</evidence>
<protein>
    <submittedName>
        <fullName evidence="3">Putative HSP20-like chaperone</fullName>
    </submittedName>
</protein>
<organism evidence="3 4">
    <name type="scientific">Lupinus albus</name>
    <name type="common">White lupine</name>
    <name type="synonym">Lupinus termis</name>
    <dbReference type="NCBI Taxonomy" id="3870"/>
    <lineage>
        <taxon>Eukaryota</taxon>
        <taxon>Viridiplantae</taxon>
        <taxon>Streptophyta</taxon>
        <taxon>Embryophyta</taxon>
        <taxon>Tracheophyta</taxon>
        <taxon>Spermatophyta</taxon>
        <taxon>Magnoliopsida</taxon>
        <taxon>eudicotyledons</taxon>
        <taxon>Gunneridae</taxon>
        <taxon>Pentapetalae</taxon>
        <taxon>rosids</taxon>
        <taxon>fabids</taxon>
        <taxon>Fabales</taxon>
        <taxon>Fabaceae</taxon>
        <taxon>Papilionoideae</taxon>
        <taxon>50 kb inversion clade</taxon>
        <taxon>genistoids sensu lato</taxon>
        <taxon>core genistoids</taxon>
        <taxon>Genisteae</taxon>
        <taxon>Lupinus</taxon>
    </lineage>
</organism>
<sequence>MFNGSSFFPTTYEDLELKYESKETPQSYLLIIHIPHGFAREHIGAKVEFDYGRIRVFGERPLGNNRKSRFNIVYQVPTTCDINGIKGKFDSEIVTITMQKKLIQLQPITQQEPPKHLVQETESNPQKNKEAISGHDPKSTYSSKENVDHDTSNLPKAREESRPQKGQEEGHDLKSNVQNKEHVEHDTSNLQKGTKETMPQMGQEVVNEEKERVVKEVTNEDTNKTSQSGKQPIKDVVERVVKEVTKENSHTDVREMKEESKESSKDEESFVDPKPENKKKKKFNFDHETDEESYEKSIPESTVKRIKEVAASASETVTSLTKRFNEEDKQKLIYMGAAVIVVALGVCASYKFRSLPRL</sequence>
<dbReference type="SUPFAM" id="SSF49764">
    <property type="entry name" value="HSP20-like chaperones"/>
    <property type="match status" value="1"/>
</dbReference>
<proteinExistence type="predicted"/>
<name>A0A6A5P366_LUPAL</name>
<gene>
    <name evidence="3" type="ORF">Lalb_Chr18g0049101</name>
</gene>
<keyword evidence="2" id="KW-0472">Membrane</keyword>
<dbReference type="EMBL" id="WOCE01000018">
    <property type="protein sequence ID" value="KAE9594010.1"/>
    <property type="molecule type" value="Genomic_DNA"/>
</dbReference>
<dbReference type="Gene3D" id="2.60.40.790">
    <property type="match status" value="1"/>
</dbReference>
<feature type="compositionally biased region" description="Basic and acidic residues" evidence="1">
    <location>
        <begin position="232"/>
        <end position="276"/>
    </location>
</feature>
<keyword evidence="2" id="KW-1133">Transmembrane helix</keyword>
<evidence type="ECO:0000256" key="1">
    <source>
        <dbReference type="SAM" id="MobiDB-lite"/>
    </source>
</evidence>